<dbReference type="SUPFAM" id="SSF46565">
    <property type="entry name" value="Chaperone J-domain"/>
    <property type="match status" value="1"/>
</dbReference>
<organism evidence="3 4">
    <name type="scientific">Paenarthrobacter ureafaciens</name>
    <dbReference type="NCBI Taxonomy" id="37931"/>
    <lineage>
        <taxon>Bacteria</taxon>
        <taxon>Bacillati</taxon>
        <taxon>Actinomycetota</taxon>
        <taxon>Actinomycetes</taxon>
        <taxon>Micrococcales</taxon>
        <taxon>Micrococcaceae</taxon>
        <taxon>Paenarthrobacter</taxon>
    </lineage>
</organism>
<keyword evidence="4" id="KW-1185">Reference proteome</keyword>
<dbReference type="Pfam" id="PF00226">
    <property type="entry name" value="DnaJ"/>
    <property type="match status" value="1"/>
</dbReference>
<dbReference type="SMART" id="SM00271">
    <property type="entry name" value="DnaJ"/>
    <property type="match status" value="1"/>
</dbReference>
<dbReference type="RefSeq" id="WP_256869584.1">
    <property type="nucleotide sequence ID" value="NZ_CP043010.1"/>
</dbReference>
<name>A0AAX3EL72_PAEUR</name>
<evidence type="ECO:0000313" key="4">
    <source>
        <dbReference type="Proteomes" id="UP001163293"/>
    </source>
</evidence>
<accession>A0AAX3EL72</accession>
<evidence type="ECO:0000256" key="1">
    <source>
        <dbReference type="SAM" id="MobiDB-lite"/>
    </source>
</evidence>
<evidence type="ECO:0000313" key="3">
    <source>
        <dbReference type="EMBL" id="UYV98764.1"/>
    </source>
</evidence>
<dbReference type="PROSITE" id="PS50076">
    <property type="entry name" value="DNAJ_2"/>
    <property type="match status" value="1"/>
</dbReference>
<dbReference type="PRINTS" id="PR00625">
    <property type="entry name" value="JDOMAIN"/>
</dbReference>
<dbReference type="EMBL" id="CP101185">
    <property type="protein sequence ID" value="UYV98764.1"/>
    <property type="molecule type" value="Genomic_DNA"/>
</dbReference>
<feature type="domain" description="J" evidence="2">
    <location>
        <begin position="7"/>
        <end position="79"/>
    </location>
</feature>
<dbReference type="CDD" id="cd06257">
    <property type="entry name" value="DnaJ"/>
    <property type="match status" value="1"/>
</dbReference>
<proteinExistence type="predicted"/>
<dbReference type="Gene3D" id="1.10.287.110">
    <property type="entry name" value="DnaJ domain"/>
    <property type="match status" value="1"/>
</dbReference>
<dbReference type="AlphaFoldDB" id="A0AAX3EL72"/>
<dbReference type="PANTHER" id="PTHR24074">
    <property type="entry name" value="CO-CHAPERONE PROTEIN DJLA"/>
    <property type="match status" value="1"/>
</dbReference>
<protein>
    <submittedName>
        <fullName evidence="3">J domain-containing protein</fullName>
    </submittedName>
</protein>
<dbReference type="InterPro" id="IPR001623">
    <property type="entry name" value="DnaJ_domain"/>
</dbReference>
<gene>
    <name evidence="3" type="ORF">NL394_05985</name>
</gene>
<dbReference type="InterPro" id="IPR036869">
    <property type="entry name" value="J_dom_sf"/>
</dbReference>
<feature type="region of interest" description="Disordered" evidence="1">
    <location>
        <begin position="98"/>
        <end position="146"/>
    </location>
</feature>
<dbReference type="Proteomes" id="UP001163293">
    <property type="component" value="Chromosome"/>
</dbReference>
<sequence length="146" mass="15949">MGNSQPDYYAILGVAPTATAREITHAYRSLLRRHHPDTRQADHDGGASEASDLHRLHAIMQAYVVLSDATRKHEYDRARSGSPGIGAGTPVKVRIHRRTAAKEPDAAGEGVRHAPPASGPDRSEPLIFGPTRWAPLRGHSTPRRRT</sequence>
<dbReference type="InterPro" id="IPR050817">
    <property type="entry name" value="DjlA_DnaK_co-chaperone"/>
</dbReference>
<evidence type="ECO:0000259" key="2">
    <source>
        <dbReference type="PROSITE" id="PS50076"/>
    </source>
</evidence>
<reference evidence="3" key="1">
    <citation type="submission" date="2022-07" db="EMBL/GenBank/DDBJ databases">
        <authorList>
            <person name="Wu T."/>
        </authorList>
    </citation>
    <scope>NUCLEOTIDE SEQUENCE</scope>
    <source>
        <strain evidence="3">SD-1</strain>
    </source>
</reference>